<reference evidence="3" key="1">
    <citation type="submission" date="2018-04" db="EMBL/GenBank/DDBJ databases">
        <authorList>
            <person name="Lucker S."/>
            <person name="Sakoula D."/>
        </authorList>
    </citation>
    <scope>NUCLEOTIDE SEQUENCE [LARGE SCALE GENOMIC DNA]</scope>
</reference>
<feature type="domain" description="DSBA-like thioredoxin" evidence="1">
    <location>
        <begin position="6"/>
        <end position="141"/>
    </location>
</feature>
<evidence type="ECO:0000313" key="3">
    <source>
        <dbReference type="Proteomes" id="UP000248168"/>
    </source>
</evidence>
<sequence>MPGYVLYSDFNCPFCYALHERLYDLQLIDRCEWRGVQHAPHLPRPMKAWDGSLGAELRHEVAVVQRLAPGLPIALPSGKPNTRPAIALAASLFQRDRVAGMQTVRALYHAFWVNGQDISNPLVLDEFGITDGSDLDQVMGEWEAAWHETGQAGVPLVVSPGGFLLTGCVPAEQVQAFFRLQD</sequence>
<protein>
    <recommendedName>
        <fullName evidence="1">DSBA-like thioredoxin domain-containing protein</fullName>
    </recommendedName>
</protein>
<dbReference type="EMBL" id="OUNR01000016">
    <property type="protein sequence ID" value="SPP65382.1"/>
    <property type="molecule type" value="Genomic_DNA"/>
</dbReference>
<organism evidence="2 3">
    <name type="scientific">Nitrospira lenta</name>
    <dbReference type="NCBI Taxonomy" id="1436998"/>
    <lineage>
        <taxon>Bacteria</taxon>
        <taxon>Pseudomonadati</taxon>
        <taxon>Nitrospirota</taxon>
        <taxon>Nitrospiria</taxon>
        <taxon>Nitrospirales</taxon>
        <taxon>Nitrospiraceae</taxon>
        <taxon>Nitrospira</taxon>
    </lineage>
</organism>
<proteinExistence type="predicted"/>
<dbReference type="Gene3D" id="3.40.30.10">
    <property type="entry name" value="Glutaredoxin"/>
    <property type="match status" value="1"/>
</dbReference>
<name>A0A330L697_9BACT</name>
<dbReference type="InParanoid" id="A0A330L697"/>
<dbReference type="Proteomes" id="UP000248168">
    <property type="component" value="Unassembled WGS sequence"/>
</dbReference>
<dbReference type="GO" id="GO:0016491">
    <property type="term" value="F:oxidoreductase activity"/>
    <property type="evidence" value="ECO:0007669"/>
    <property type="project" value="InterPro"/>
</dbReference>
<gene>
    <name evidence="2" type="ORF">NITLEN_30296</name>
</gene>
<dbReference type="AlphaFoldDB" id="A0A330L697"/>
<accession>A0A330L697</accession>
<evidence type="ECO:0000313" key="2">
    <source>
        <dbReference type="EMBL" id="SPP65382.1"/>
    </source>
</evidence>
<evidence type="ECO:0000259" key="1">
    <source>
        <dbReference type="Pfam" id="PF01323"/>
    </source>
</evidence>
<dbReference type="RefSeq" id="WP_121989677.1">
    <property type="nucleotide sequence ID" value="NZ_OUNR01000016.1"/>
</dbReference>
<dbReference type="InterPro" id="IPR036249">
    <property type="entry name" value="Thioredoxin-like_sf"/>
</dbReference>
<dbReference type="Pfam" id="PF01323">
    <property type="entry name" value="DSBA"/>
    <property type="match status" value="1"/>
</dbReference>
<dbReference type="InterPro" id="IPR001853">
    <property type="entry name" value="DSBA-like_thioredoxin_dom"/>
</dbReference>
<keyword evidence="3" id="KW-1185">Reference proteome</keyword>
<dbReference type="SUPFAM" id="SSF52833">
    <property type="entry name" value="Thioredoxin-like"/>
    <property type="match status" value="1"/>
</dbReference>